<protein>
    <submittedName>
        <fullName evidence="7">Uncharacterized protein</fullName>
    </submittedName>
</protein>
<sequence length="128" mass="14488">MPHYTAIVTILAVLFYFFIATRVAAAHIKFGVKLPAMSGHPDFERIYRVQMNMLEWMPIFLPLLWLSAIYFSDAASAAVGLLWIFGRILYFRGYRQAVDKRVPGFLIQATACILLFIGAVTGLVMELL</sequence>
<dbReference type="GO" id="GO:0019370">
    <property type="term" value="P:leukotriene biosynthetic process"/>
    <property type="evidence" value="ECO:0007669"/>
    <property type="project" value="UniProtKB-KW"/>
</dbReference>
<dbReference type="SUPFAM" id="SSF161084">
    <property type="entry name" value="MAPEG domain-like"/>
    <property type="match status" value="1"/>
</dbReference>
<name>A0A1W6ZXC4_9HYPH</name>
<organism evidence="7 8">
    <name type="scientific">Pseudorhodoplanes sinuspersici</name>
    <dbReference type="NCBI Taxonomy" id="1235591"/>
    <lineage>
        <taxon>Bacteria</taxon>
        <taxon>Pseudomonadati</taxon>
        <taxon>Pseudomonadota</taxon>
        <taxon>Alphaproteobacteria</taxon>
        <taxon>Hyphomicrobiales</taxon>
        <taxon>Pseudorhodoplanes</taxon>
    </lineage>
</organism>
<reference evidence="7 8" key="1">
    <citation type="submission" date="2017-05" db="EMBL/GenBank/DDBJ databases">
        <title>Full genome sequence of Pseudorhodoplanes sinuspersici.</title>
        <authorList>
            <person name="Dastgheib S.M.M."/>
            <person name="Shavandi M."/>
            <person name="Tirandaz H."/>
        </authorList>
    </citation>
    <scope>NUCLEOTIDE SEQUENCE [LARGE SCALE GENOMIC DNA]</scope>
    <source>
        <strain evidence="7 8">RIPI110</strain>
    </source>
</reference>
<proteinExistence type="predicted"/>
<dbReference type="FunFam" id="1.20.120.550:FF:000003">
    <property type="entry name" value="Leukotriene C4 synthase"/>
    <property type="match status" value="1"/>
</dbReference>
<evidence type="ECO:0000313" key="8">
    <source>
        <dbReference type="Proteomes" id="UP000194137"/>
    </source>
</evidence>
<dbReference type="OrthoDB" id="464934at2"/>
<dbReference type="Proteomes" id="UP000194137">
    <property type="component" value="Chromosome"/>
</dbReference>
<dbReference type="KEGG" id="psin:CAK95_21570"/>
<evidence type="ECO:0000256" key="6">
    <source>
        <dbReference type="ARBA" id="ARBA00023136"/>
    </source>
</evidence>
<dbReference type="RefSeq" id="WP_086089799.1">
    <property type="nucleotide sequence ID" value="NZ_CP021112.1"/>
</dbReference>
<keyword evidence="4" id="KW-0256">Endoplasmic reticulum</keyword>
<dbReference type="InterPro" id="IPR001129">
    <property type="entry name" value="Membr-assoc_MAPEG"/>
</dbReference>
<dbReference type="InterPro" id="IPR001446">
    <property type="entry name" value="5_LipOase_AP"/>
</dbReference>
<dbReference type="InterPro" id="IPR023352">
    <property type="entry name" value="MAPEG-like_dom_sf"/>
</dbReference>
<keyword evidence="2" id="KW-0812">Transmembrane</keyword>
<dbReference type="InterPro" id="IPR050997">
    <property type="entry name" value="MAPEG"/>
</dbReference>
<comment type="subcellular location">
    <subcellularLocation>
        <location evidence="1">Endoplasmic reticulum membrane</location>
        <topology evidence="1">Multi-pass membrane protein</topology>
    </subcellularLocation>
</comment>
<dbReference type="GO" id="GO:0016020">
    <property type="term" value="C:membrane"/>
    <property type="evidence" value="ECO:0007669"/>
    <property type="project" value="InterPro"/>
</dbReference>
<accession>A0A1W6ZXC4</accession>
<keyword evidence="8" id="KW-1185">Reference proteome</keyword>
<keyword evidence="5" id="KW-1133">Transmembrane helix</keyword>
<dbReference type="PANTHER" id="PTHR10250:SF15">
    <property type="entry name" value="MICROSOMAL GLUTATHIONE S-TRANSFERASE-RELATED"/>
    <property type="match status" value="1"/>
</dbReference>
<dbReference type="PANTHER" id="PTHR10250">
    <property type="entry name" value="MICROSOMAL GLUTATHIONE S-TRANSFERASE"/>
    <property type="match status" value="1"/>
</dbReference>
<keyword evidence="6" id="KW-0472">Membrane</keyword>
<evidence type="ECO:0000256" key="1">
    <source>
        <dbReference type="ARBA" id="ARBA00004477"/>
    </source>
</evidence>
<dbReference type="GO" id="GO:0004364">
    <property type="term" value="F:glutathione transferase activity"/>
    <property type="evidence" value="ECO:0007669"/>
    <property type="project" value="TreeGrafter"/>
</dbReference>
<evidence type="ECO:0000256" key="3">
    <source>
        <dbReference type="ARBA" id="ARBA00022751"/>
    </source>
</evidence>
<keyword evidence="3" id="KW-0434">Leukotriene biosynthesis</keyword>
<dbReference type="Gene3D" id="1.20.120.550">
    <property type="entry name" value="Membrane associated eicosanoid/glutathione metabolism-like domain"/>
    <property type="match status" value="1"/>
</dbReference>
<evidence type="ECO:0000256" key="5">
    <source>
        <dbReference type="ARBA" id="ARBA00022989"/>
    </source>
</evidence>
<dbReference type="EMBL" id="CP021112">
    <property type="protein sequence ID" value="ARQ01405.1"/>
    <property type="molecule type" value="Genomic_DNA"/>
</dbReference>
<gene>
    <name evidence="7" type="ORF">CAK95_21570</name>
</gene>
<dbReference type="Pfam" id="PF01124">
    <property type="entry name" value="MAPEG"/>
    <property type="match status" value="1"/>
</dbReference>
<dbReference type="AlphaFoldDB" id="A0A1W6ZXC4"/>
<dbReference type="PRINTS" id="PR00488">
    <property type="entry name" value="5LPOXGNASEAP"/>
</dbReference>
<dbReference type="STRING" id="1235591.CAK95_21570"/>
<evidence type="ECO:0000256" key="4">
    <source>
        <dbReference type="ARBA" id="ARBA00022824"/>
    </source>
</evidence>
<evidence type="ECO:0000256" key="2">
    <source>
        <dbReference type="ARBA" id="ARBA00022692"/>
    </source>
</evidence>
<evidence type="ECO:0000313" key="7">
    <source>
        <dbReference type="EMBL" id="ARQ01405.1"/>
    </source>
</evidence>
<dbReference type="GO" id="GO:0004602">
    <property type="term" value="F:glutathione peroxidase activity"/>
    <property type="evidence" value="ECO:0007669"/>
    <property type="project" value="TreeGrafter"/>
</dbReference>
<dbReference type="GO" id="GO:0008047">
    <property type="term" value="F:enzyme activator activity"/>
    <property type="evidence" value="ECO:0007669"/>
    <property type="project" value="InterPro"/>
</dbReference>